<sequence length="67" mass="7510">MASCNARRNPASLVLVMWLEEQTAVTLEAQGDWLRHQQKLHGRNSCSIRGLPMFLFVVHISCNSSGL</sequence>
<dbReference type="EMBL" id="CM010721">
    <property type="protein sequence ID" value="RZC70988.1"/>
    <property type="molecule type" value="Genomic_DNA"/>
</dbReference>
<organism evidence="1 2">
    <name type="scientific">Papaver somniferum</name>
    <name type="common">Opium poppy</name>
    <dbReference type="NCBI Taxonomy" id="3469"/>
    <lineage>
        <taxon>Eukaryota</taxon>
        <taxon>Viridiplantae</taxon>
        <taxon>Streptophyta</taxon>
        <taxon>Embryophyta</taxon>
        <taxon>Tracheophyta</taxon>
        <taxon>Spermatophyta</taxon>
        <taxon>Magnoliopsida</taxon>
        <taxon>Ranunculales</taxon>
        <taxon>Papaveraceae</taxon>
        <taxon>Papaveroideae</taxon>
        <taxon>Papaver</taxon>
    </lineage>
</organism>
<dbReference type="AlphaFoldDB" id="A0A4Y7KG15"/>
<proteinExistence type="predicted"/>
<protein>
    <submittedName>
        <fullName evidence="1">Uncharacterized protein</fullName>
    </submittedName>
</protein>
<dbReference type="Gramene" id="RZC70988">
    <property type="protein sequence ID" value="RZC70988"/>
    <property type="gene ID" value="C5167_034190"/>
</dbReference>
<keyword evidence="2" id="KW-1185">Reference proteome</keyword>
<evidence type="ECO:0000313" key="2">
    <source>
        <dbReference type="Proteomes" id="UP000316621"/>
    </source>
</evidence>
<name>A0A4Y7KG15_PAPSO</name>
<evidence type="ECO:0000313" key="1">
    <source>
        <dbReference type="EMBL" id="RZC70988.1"/>
    </source>
</evidence>
<dbReference type="Proteomes" id="UP000316621">
    <property type="component" value="Chromosome 7"/>
</dbReference>
<accession>A0A4Y7KG15</accession>
<reference evidence="1 2" key="1">
    <citation type="journal article" date="2018" name="Science">
        <title>The opium poppy genome and morphinan production.</title>
        <authorList>
            <person name="Guo L."/>
            <person name="Winzer T."/>
            <person name="Yang X."/>
            <person name="Li Y."/>
            <person name="Ning Z."/>
            <person name="He Z."/>
            <person name="Teodor R."/>
            <person name="Lu Y."/>
            <person name="Bowser T.A."/>
            <person name="Graham I.A."/>
            <person name="Ye K."/>
        </authorList>
    </citation>
    <scope>NUCLEOTIDE SEQUENCE [LARGE SCALE GENOMIC DNA]</scope>
    <source>
        <strain evidence="2">cv. HN1</strain>
        <tissue evidence="1">Leaves</tissue>
    </source>
</reference>
<gene>
    <name evidence="1" type="ORF">C5167_034190</name>
</gene>